<dbReference type="SMART" id="SM00342">
    <property type="entry name" value="HTH_ARAC"/>
    <property type="match status" value="1"/>
</dbReference>
<dbReference type="InterPro" id="IPR035418">
    <property type="entry name" value="AraC-bd_2"/>
</dbReference>
<evidence type="ECO:0000256" key="2">
    <source>
        <dbReference type="ARBA" id="ARBA00023125"/>
    </source>
</evidence>
<dbReference type="InterPro" id="IPR050204">
    <property type="entry name" value="AraC_XylS_family_regulators"/>
</dbReference>
<dbReference type="InterPro" id="IPR020449">
    <property type="entry name" value="Tscrpt_reg_AraC-type_HTH"/>
</dbReference>
<dbReference type="PRINTS" id="PR00032">
    <property type="entry name" value="HTHARAC"/>
</dbReference>
<evidence type="ECO:0000259" key="4">
    <source>
        <dbReference type="PROSITE" id="PS01124"/>
    </source>
</evidence>
<dbReference type="Gene3D" id="1.10.10.60">
    <property type="entry name" value="Homeodomain-like"/>
    <property type="match status" value="1"/>
</dbReference>
<accession>A0AB39Y7H3</accession>
<dbReference type="PROSITE" id="PS01124">
    <property type="entry name" value="HTH_ARAC_FAMILY_2"/>
    <property type="match status" value="1"/>
</dbReference>
<dbReference type="Pfam" id="PF12833">
    <property type="entry name" value="HTH_18"/>
    <property type="match status" value="1"/>
</dbReference>
<gene>
    <name evidence="5" type="ORF">AB5J51_19960</name>
</gene>
<keyword evidence="2" id="KW-0238">DNA-binding</keyword>
<reference evidence="5" key="1">
    <citation type="submission" date="2024-08" db="EMBL/GenBank/DDBJ databases">
        <authorList>
            <person name="Yu S.T."/>
        </authorList>
    </citation>
    <scope>NUCLEOTIDE SEQUENCE</scope>
    <source>
        <strain evidence="5">R33</strain>
    </source>
</reference>
<dbReference type="Pfam" id="PF14525">
    <property type="entry name" value="AraC_binding_2"/>
    <property type="match status" value="1"/>
</dbReference>
<dbReference type="GO" id="GO:0003700">
    <property type="term" value="F:DNA-binding transcription factor activity"/>
    <property type="evidence" value="ECO:0007669"/>
    <property type="project" value="InterPro"/>
</dbReference>
<dbReference type="EMBL" id="CP165727">
    <property type="protein sequence ID" value="XDV65061.1"/>
    <property type="molecule type" value="Genomic_DNA"/>
</dbReference>
<dbReference type="PANTHER" id="PTHR46796">
    <property type="entry name" value="HTH-TYPE TRANSCRIPTIONAL ACTIVATOR RHAS-RELATED"/>
    <property type="match status" value="1"/>
</dbReference>
<proteinExistence type="predicted"/>
<protein>
    <submittedName>
        <fullName evidence="5">Helix-turn-helix domain-containing protein</fullName>
    </submittedName>
</protein>
<dbReference type="AlphaFoldDB" id="A0AB39Y7H3"/>
<keyword evidence="1" id="KW-0805">Transcription regulation</keyword>
<sequence length="345" mass="37322">MSAAAVPAPERLDWFTDVIAQELVPTAIRSERVRDFWAEASVLDLGGVQVSSFEFSSLRSQRTAAHVRRSDPEQYQLGLVTTGAMSLAQNRGESGLFTGDLVLWDTSLPMESVAVPDVEAGRVRAIILSFPREAMPLRGARVERLLAQRIAGGYGMGAILAQYMKSLAAHAADCGPAELARLGTVAHDLVGACLAGQLGVQDELSPEARTRALLERIEVFVDHNLGDPELTPSAVAARHGISLRRLQQLFRDRGETVAAGIRRRRLERCRADLANPGLFGSPVHTVARRWGFTNASVFSRAFREAYGTSPTEFRHQAVQDALALALARNINEPCAPGTPGGVVRP</sequence>
<dbReference type="GO" id="GO:0043565">
    <property type="term" value="F:sequence-specific DNA binding"/>
    <property type="evidence" value="ECO:0007669"/>
    <property type="project" value="InterPro"/>
</dbReference>
<dbReference type="PANTHER" id="PTHR46796:SF6">
    <property type="entry name" value="ARAC SUBFAMILY"/>
    <property type="match status" value="1"/>
</dbReference>
<dbReference type="SUPFAM" id="SSF46689">
    <property type="entry name" value="Homeodomain-like"/>
    <property type="match status" value="1"/>
</dbReference>
<keyword evidence="3" id="KW-0804">Transcription</keyword>
<dbReference type="InterPro" id="IPR009057">
    <property type="entry name" value="Homeodomain-like_sf"/>
</dbReference>
<feature type="domain" description="HTH araC/xylS-type" evidence="4">
    <location>
        <begin position="215"/>
        <end position="316"/>
    </location>
</feature>
<evidence type="ECO:0000313" key="5">
    <source>
        <dbReference type="EMBL" id="XDV65061.1"/>
    </source>
</evidence>
<evidence type="ECO:0000256" key="3">
    <source>
        <dbReference type="ARBA" id="ARBA00023163"/>
    </source>
</evidence>
<organism evidence="5">
    <name type="scientific">Streptomyces sp. R33</name>
    <dbReference type="NCBI Taxonomy" id="3238629"/>
    <lineage>
        <taxon>Bacteria</taxon>
        <taxon>Bacillati</taxon>
        <taxon>Actinomycetota</taxon>
        <taxon>Actinomycetes</taxon>
        <taxon>Kitasatosporales</taxon>
        <taxon>Streptomycetaceae</taxon>
        <taxon>Streptomyces</taxon>
    </lineage>
</organism>
<evidence type="ECO:0000256" key="1">
    <source>
        <dbReference type="ARBA" id="ARBA00023015"/>
    </source>
</evidence>
<dbReference type="RefSeq" id="WP_369778206.1">
    <property type="nucleotide sequence ID" value="NZ_CP165727.1"/>
</dbReference>
<name>A0AB39Y7H3_9ACTN</name>
<dbReference type="InterPro" id="IPR018060">
    <property type="entry name" value="HTH_AraC"/>
</dbReference>